<dbReference type="PANTHER" id="PTHR30348:SF4">
    <property type="entry name" value="DUF72 DOMAIN-CONTAINING PROTEIN"/>
    <property type="match status" value="1"/>
</dbReference>
<dbReference type="EMBL" id="FOVL01000014">
    <property type="protein sequence ID" value="SFN72136.1"/>
    <property type="molecule type" value="Genomic_DNA"/>
</dbReference>
<evidence type="ECO:0000313" key="1">
    <source>
        <dbReference type="EMBL" id="SFN72136.1"/>
    </source>
</evidence>
<protein>
    <submittedName>
        <fullName evidence="1">Uncharacterized conserved protein YecE, DUF72 family</fullName>
    </submittedName>
</protein>
<dbReference type="STRING" id="287099.SAMN05660413_02289"/>
<reference evidence="1 2" key="1">
    <citation type="submission" date="2016-10" db="EMBL/GenBank/DDBJ databases">
        <authorList>
            <person name="de Groot N.N."/>
        </authorList>
    </citation>
    <scope>NUCLEOTIDE SEQUENCE [LARGE SCALE GENOMIC DNA]</scope>
    <source>
        <strain evidence="1 2">DSM 17794</strain>
    </source>
</reference>
<dbReference type="Gene3D" id="3.20.20.410">
    <property type="entry name" value="Protein of unknown function UPF0759"/>
    <property type="match status" value="1"/>
</dbReference>
<dbReference type="Pfam" id="PF01904">
    <property type="entry name" value="DUF72"/>
    <property type="match status" value="1"/>
</dbReference>
<sequence>MKVYIGCSGWNYRDWKGRFYPEKMAQKDWLEYYSGVFNTVEINSTFYRFPRDSTLIKWKETVPDEFKITLKGSRYVTHMKKLNEVEESVEKFYKAAYLLEDKKSCILWQLPPILHRDDEKLEAFCKLLNPDFTNVIEFRHLSWFDEQVYALLSKYNVVFCSISSPVFPEEMIITGKIGYVRFHGKGKKWYDYDYSREDLHSWYEKIKNSGTEEVYIYFNNDLEARAPENARLLRSFFEKKN</sequence>
<gene>
    <name evidence="1" type="ORF">SAMN05660413_02289</name>
</gene>
<dbReference type="AlphaFoldDB" id="A0A1I5BBR6"/>
<dbReference type="InterPro" id="IPR036520">
    <property type="entry name" value="UPF0759_sf"/>
</dbReference>
<dbReference type="InterPro" id="IPR002763">
    <property type="entry name" value="DUF72"/>
</dbReference>
<proteinExistence type="predicted"/>
<dbReference type="Proteomes" id="UP000199153">
    <property type="component" value="Unassembled WGS sequence"/>
</dbReference>
<organism evidence="1 2">
    <name type="scientific">Salegentibacter flavus</name>
    <dbReference type="NCBI Taxonomy" id="287099"/>
    <lineage>
        <taxon>Bacteria</taxon>
        <taxon>Pseudomonadati</taxon>
        <taxon>Bacteroidota</taxon>
        <taxon>Flavobacteriia</taxon>
        <taxon>Flavobacteriales</taxon>
        <taxon>Flavobacteriaceae</taxon>
        <taxon>Salegentibacter</taxon>
    </lineage>
</organism>
<dbReference type="PANTHER" id="PTHR30348">
    <property type="entry name" value="UNCHARACTERIZED PROTEIN YECE"/>
    <property type="match status" value="1"/>
</dbReference>
<evidence type="ECO:0000313" key="2">
    <source>
        <dbReference type="Proteomes" id="UP000199153"/>
    </source>
</evidence>
<name>A0A1I5BBR6_9FLAO</name>
<accession>A0A1I5BBR6</accession>
<dbReference type="SUPFAM" id="SSF117396">
    <property type="entry name" value="TM1631-like"/>
    <property type="match status" value="1"/>
</dbReference>
<keyword evidence="2" id="KW-1185">Reference proteome</keyword>
<dbReference type="RefSeq" id="WP_175494800.1">
    <property type="nucleotide sequence ID" value="NZ_FOVL01000014.1"/>
</dbReference>